<feature type="domain" description="TonB-dependent receptor-like beta-barrel" evidence="12">
    <location>
        <begin position="361"/>
        <end position="732"/>
    </location>
</feature>
<dbReference type="AlphaFoldDB" id="D0LLT2"/>
<proteinExistence type="inferred from homology"/>
<dbReference type="HOGENOM" id="CLU_008287_18_0_7"/>
<dbReference type="Proteomes" id="UP000001880">
    <property type="component" value="Chromosome"/>
</dbReference>
<evidence type="ECO:0000256" key="8">
    <source>
        <dbReference type="PROSITE-ProRule" id="PRU01360"/>
    </source>
</evidence>
<keyword evidence="14" id="KW-0675">Receptor</keyword>
<dbReference type="GO" id="GO:0009279">
    <property type="term" value="C:cell outer membrane"/>
    <property type="evidence" value="ECO:0007669"/>
    <property type="project" value="UniProtKB-SubCell"/>
</dbReference>
<keyword evidence="15" id="KW-1185">Reference proteome</keyword>
<dbReference type="InterPro" id="IPR036942">
    <property type="entry name" value="Beta-barrel_TonB_sf"/>
</dbReference>
<keyword evidence="2 8" id="KW-0813">Transport</keyword>
<evidence type="ECO:0000256" key="2">
    <source>
        <dbReference type="ARBA" id="ARBA00022448"/>
    </source>
</evidence>
<dbReference type="STRING" id="502025.Hoch_2576"/>
<dbReference type="Gene3D" id="2.170.130.10">
    <property type="entry name" value="TonB-dependent receptor, plug domain"/>
    <property type="match status" value="1"/>
</dbReference>
<dbReference type="SUPFAM" id="SSF56935">
    <property type="entry name" value="Porins"/>
    <property type="match status" value="1"/>
</dbReference>
<dbReference type="PROSITE" id="PS52016">
    <property type="entry name" value="TONB_DEPENDENT_REC_3"/>
    <property type="match status" value="1"/>
</dbReference>
<dbReference type="GO" id="GO:0015344">
    <property type="term" value="F:siderophore uptake transmembrane transporter activity"/>
    <property type="evidence" value="ECO:0007669"/>
    <property type="project" value="TreeGrafter"/>
</dbReference>
<keyword evidence="7 8" id="KW-0998">Cell outer membrane</keyword>
<evidence type="ECO:0000256" key="6">
    <source>
        <dbReference type="ARBA" id="ARBA00023136"/>
    </source>
</evidence>
<keyword evidence="11" id="KW-0732">Signal</keyword>
<dbReference type="InterPro" id="IPR012910">
    <property type="entry name" value="Plug_dom"/>
</dbReference>
<evidence type="ECO:0000256" key="1">
    <source>
        <dbReference type="ARBA" id="ARBA00004571"/>
    </source>
</evidence>
<dbReference type="RefSeq" id="WP_012827718.1">
    <property type="nucleotide sequence ID" value="NC_013440.1"/>
</dbReference>
<dbReference type="PANTHER" id="PTHR30069">
    <property type="entry name" value="TONB-DEPENDENT OUTER MEMBRANE RECEPTOR"/>
    <property type="match status" value="1"/>
</dbReference>
<dbReference type="InterPro" id="IPR039426">
    <property type="entry name" value="TonB-dep_rcpt-like"/>
</dbReference>
<feature type="signal peptide" evidence="11">
    <location>
        <begin position="1"/>
        <end position="37"/>
    </location>
</feature>
<feature type="compositionally biased region" description="Low complexity" evidence="10">
    <location>
        <begin position="69"/>
        <end position="80"/>
    </location>
</feature>
<dbReference type="Gene3D" id="2.40.170.20">
    <property type="entry name" value="TonB-dependent receptor, beta-barrel domain"/>
    <property type="match status" value="1"/>
</dbReference>
<dbReference type="InterPro" id="IPR000531">
    <property type="entry name" value="Beta-barrel_TonB"/>
</dbReference>
<dbReference type="OrthoDB" id="9800913at2"/>
<evidence type="ECO:0000313" key="14">
    <source>
        <dbReference type="EMBL" id="ACY15110.1"/>
    </source>
</evidence>
<dbReference type="eggNOG" id="COG4771">
    <property type="taxonomic scope" value="Bacteria"/>
</dbReference>
<evidence type="ECO:0000256" key="4">
    <source>
        <dbReference type="ARBA" id="ARBA00022692"/>
    </source>
</evidence>
<keyword evidence="3 8" id="KW-1134">Transmembrane beta strand</keyword>
<evidence type="ECO:0000256" key="11">
    <source>
        <dbReference type="SAM" id="SignalP"/>
    </source>
</evidence>
<sequence>MSSPPTASPTPRRARRVCPALALALALSSPLVSPAHAQSGPDAPPEDERIADDLAADPSAGDIERDGFADPAGDPATADGALDDDEFVEILGPEPGFLPEPELEQYVSVSTKITQTVEDTPASVYVIDRDQIERAGYRSVGEALTFAPGLYVSYDLVNYHVGVRGIFGGSRSGSRTLKVMVNGQAVEYVQSGTYFLGPEFIPISAVERIEIMRGPASSLYGTGALEGAINVVTRRPPYEGDVTVGGKFNVYGGSPGKIGGGGDGTVTVTGERFFALLAASAGYDDRSGLRLPEDSYFYDDPRFVDPTTGAPMRSADDIARPVSLFTQVETRVFDGRLQARALGQFHDRKAEFHDLTVFSRDTRINLYNVNVGVSYEKPFASGYAIRARVGSTRAGPRDGDQIFIGATTPVGIEEGRNLLYTRRFSSTEGTASLELLRELGERGLALVGVDGAYQREDIQQITVTDPMTGDATLGEDPPARSLFNSAVFTQVLYPLNDAVTLAGGVRLDYSNVYDAVLTGRVASVIKPMERLSLKLMAGRAYKAPSAEQLYGSPLTNGDFEGADNLPEQYINGFEATVNYFLSRSLKLSLTGFYNLHKDALSNLLRGGRLVATSFDSTTIGGEFIAQYARALTPGVQLDLSAHGSVQDTRTPTQVVIGITEKPVPDNEIYPRVMATLLANAHMPAARLNANLAYRYVGRRIPSQSNLLAAGTVIQDDPAYVLPWYHVIDLALSTMPMKVESVGELIASVKVENLLDERYAEIGFNGVDVPNLGRVLWLRANMEF</sequence>
<dbReference type="EMBL" id="CP001804">
    <property type="protein sequence ID" value="ACY15110.1"/>
    <property type="molecule type" value="Genomic_DNA"/>
</dbReference>
<keyword evidence="5 9" id="KW-0798">TonB box</keyword>
<accession>D0LLT2</accession>
<evidence type="ECO:0000256" key="10">
    <source>
        <dbReference type="SAM" id="MobiDB-lite"/>
    </source>
</evidence>
<keyword evidence="6 8" id="KW-0472">Membrane</keyword>
<reference evidence="14 15" key="1">
    <citation type="journal article" date="2010" name="Stand. Genomic Sci.">
        <title>Complete genome sequence of Haliangium ochraceum type strain (SMP-2).</title>
        <authorList>
            <consortium name="US DOE Joint Genome Institute (JGI-PGF)"/>
            <person name="Ivanova N."/>
            <person name="Daum C."/>
            <person name="Lang E."/>
            <person name="Abt B."/>
            <person name="Kopitz M."/>
            <person name="Saunders E."/>
            <person name="Lapidus A."/>
            <person name="Lucas S."/>
            <person name="Glavina Del Rio T."/>
            <person name="Nolan M."/>
            <person name="Tice H."/>
            <person name="Copeland A."/>
            <person name="Cheng J.F."/>
            <person name="Chen F."/>
            <person name="Bruce D."/>
            <person name="Goodwin L."/>
            <person name="Pitluck S."/>
            <person name="Mavromatis K."/>
            <person name="Pati A."/>
            <person name="Mikhailova N."/>
            <person name="Chen A."/>
            <person name="Palaniappan K."/>
            <person name="Land M."/>
            <person name="Hauser L."/>
            <person name="Chang Y.J."/>
            <person name="Jeffries C.D."/>
            <person name="Detter J.C."/>
            <person name="Brettin T."/>
            <person name="Rohde M."/>
            <person name="Goker M."/>
            <person name="Bristow J."/>
            <person name="Markowitz V."/>
            <person name="Eisen J.A."/>
            <person name="Hugenholtz P."/>
            <person name="Kyrpides N.C."/>
            <person name="Klenk H.P."/>
        </authorList>
    </citation>
    <scope>NUCLEOTIDE SEQUENCE [LARGE SCALE GENOMIC DNA]</scope>
    <source>
        <strain evidence="15">DSM 14365 / CIP 107738 / JCM 11303 / AJ 13395 / SMP-2</strain>
    </source>
</reference>
<dbReference type="Pfam" id="PF07715">
    <property type="entry name" value="Plug"/>
    <property type="match status" value="1"/>
</dbReference>
<evidence type="ECO:0000256" key="7">
    <source>
        <dbReference type="ARBA" id="ARBA00023237"/>
    </source>
</evidence>
<keyword evidence="4 8" id="KW-0812">Transmembrane</keyword>
<dbReference type="Pfam" id="PF00593">
    <property type="entry name" value="TonB_dep_Rec_b-barrel"/>
    <property type="match status" value="1"/>
</dbReference>
<comment type="similarity">
    <text evidence="8 9">Belongs to the TonB-dependent receptor family.</text>
</comment>
<dbReference type="PANTHER" id="PTHR30069:SF37">
    <property type="entry name" value="FERRIC VIBRIOBACTIN RECEPTOR VIUA"/>
    <property type="match status" value="1"/>
</dbReference>
<dbReference type="InterPro" id="IPR037066">
    <property type="entry name" value="Plug_dom_sf"/>
</dbReference>
<comment type="subcellular location">
    <subcellularLocation>
        <location evidence="1 8">Cell outer membrane</location>
        <topology evidence="1 8">Multi-pass membrane protein</topology>
    </subcellularLocation>
</comment>
<evidence type="ECO:0000256" key="5">
    <source>
        <dbReference type="ARBA" id="ARBA00023077"/>
    </source>
</evidence>
<feature type="region of interest" description="Disordered" evidence="10">
    <location>
        <begin position="32"/>
        <end position="80"/>
    </location>
</feature>
<name>D0LLT2_HALO1</name>
<evidence type="ECO:0000313" key="15">
    <source>
        <dbReference type="Proteomes" id="UP000001880"/>
    </source>
</evidence>
<feature type="domain" description="TonB-dependent receptor plug" evidence="13">
    <location>
        <begin position="117"/>
        <end position="228"/>
    </location>
</feature>
<protein>
    <submittedName>
        <fullName evidence="14">TonB-dependent receptor</fullName>
    </submittedName>
</protein>
<gene>
    <name evidence="14" type="ordered locus">Hoch_2576</name>
</gene>
<evidence type="ECO:0000256" key="9">
    <source>
        <dbReference type="RuleBase" id="RU003357"/>
    </source>
</evidence>
<dbReference type="KEGG" id="hoh:Hoch_2576"/>
<evidence type="ECO:0000259" key="13">
    <source>
        <dbReference type="Pfam" id="PF07715"/>
    </source>
</evidence>
<organism evidence="14 15">
    <name type="scientific">Haliangium ochraceum (strain DSM 14365 / JCM 11303 / SMP-2)</name>
    <dbReference type="NCBI Taxonomy" id="502025"/>
    <lineage>
        <taxon>Bacteria</taxon>
        <taxon>Pseudomonadati</taxon>
        <taxon>Myxococcota</taxon>
        <taxon>Polyangia</taxon>
        <taxon>Haliangiales</taxon>
        <taxon>Kofleriaceae</taxon>
        <taxon>Haliangium</taxon>
    </lineage>
</organism>
<feature type="chain" id="PRO_5003010700" evidence="11">
    <location>
        <begin position="38"/>
        <end position="783"/>
    </location>
</feature>
<dbReference type="GO" id="GO:0044718">
    <property type="term" value="P:siderophore transmembrane transport"/>
    <property type="evidence" value="ECO:0007669"/>
    <property type="project" value="TreeGrafter"/>
</dbReference>
<evidence type="ECO:0000259" key="12">
    <source>
        <dbReference type="Pfam" id="PF00593"/>
    </source>
</evidence>
<evidence type="ECO:0000256" key="3">
    <source>
        <dbReference type="ARBA" id="ARBA00022452"/>
    </source>
</evidence>